<evidence type="ECO:0000313" key="2">
    <source>
        <dbReference type="Proteomes" id="UP000230233"/>
    </source>
</evidence>
<dbReference type="EMBL" id="PDUG01000002">
    <property type="protein sequence ID" value="PIC48827.1"/>
    <property type="molecule type" value="Genomic_DNA"/>
</dbReference>
<name>A0A2G5VAT2_9PELO</name>
<gene>
    <name evidence="1" type="primary">Cnig_chr_II.g7666</name>
    <name evidence="1" type="ORF">B9Z55_007666</name>
</gene>
<keyword evidence="2" id="KW-1185">Reference proteome</keyword>
<organism evidence="1 2">
    <name type="scientific">Caenorhabditis nigoni</name>
    <dbReference type="NCBI Taxonomy" id="1611254"/>
    <lineage>
        <taxon>Eukaryota</taxon>
        <taxon>Metazoa</taxon>
        <taxon>Ecdysozoa</taxon>
        <taxon>Nematoda</taxon>
        <taxon>Chromadorea</taxon>
        <taxon>Rhabditida</taxon>
        <taxon>Rhabditina</taxon>
        <taxon>Rhabditomorpha</taxon>
        <taxon>Rhabditoidea</taxon>
        <taxon>Rhabditidae</taxon>
        <taxon>Peloderinae</taxon>
        <taxon>Caenorhabditis</taxon>
    </lineage>
</organism>
<dbReference type="Proteomes" id="UP000230233">
    <property type="component" value="Chromosome II"/>
</dbReference>
<dbReference type="PANTHER" id="PTHR22744:SF14">
    <property type="entry name" value="BTB DOMAIN-CONTAINING PROTEIN-RELATED"/>
    <property type="match status" value="1"/>
</dbReference>
<proteinExistence type="predicted"/>
<protein>
    <recommendedName>
        <fullName evidence="3">BTB domain-containing protein</fullName>
    </recommendedName>
</protein>
<reference evidence="2" key="1">
    <citation type="submission" date="2017-10" db="EMBL/GenBank/DDBJ databases">
        <title>Rapid genome shrinkage in a self-fertile nematode reveals novel sperm competition proteins.</title>
        <authorList>
            <person name="Yin D."/>
            <person name="Schwarz E.M."/>
            <person name="Thomas C.G."/>
            <person name="Felde R.L."/>
            <person name="Korf I.F."/>
            <person name="Cutter A.D."/>
            <person name="Schartner C.M."/>
            <person name="Ralston E.J."/>
            <person name="Meyer B.J."/>
            <person name="Haag E.S."/>
        </authorList>
    </citation>
    <scope>NUCLEOTIDE SEQUENCE [LARGE SCALE GENOMIC DNA]</scope>
    <source>
        <strain evidence="2">JU1422</strain>
    </source>
</reference>
<dbReference type="AlphaFoldDB" id="A0A2G5VAT2"/>
<evidence type="ECO:0008006" key="3">
    <source>
        <dbReference type="Google" id="ProtNLM"/>
    </source>
</evidence>
<evidence type="ECO:0000313" key="1">
    <source>
        <dbReference type="EMBL" id="PIC48827.1"/>
    </source>
</evidence>
<comment type="caution">
    <text evidence="1">The sequence shown here is derived from an EMBL/GenBank/DDBJ whole genome shotgun (WGS) entry which is preliminary data.</text>
</comment>
<accession>A0A2G5VAT2</accession>
<sequence>MARRFLLPSVISIVEYHLIHNSKIGAERMIWLADEYGMPALLEKCIRQMDSLEKAKKWQKSEEFEKLSDKSRSLILGRILKFM</sequence>
<dbReference type="PANTHER" id="PTHR22744">
    <property type="entry name" value="HELIX LOOP HELIX PROTEIN 21-RELATED"/>
    <property type="match status" value="1"/>
</dbReference>